<dbReference type="SUPFAM" id="SSF55797">
    <property type="entry name" value="PR-1-like"/>
    <property type="match status" value="1"/>
</dbReference>
<evidence type="ECO:0000313" key="4">
    <source>
        <dbReference type="Proteomes" id="UP000515512"/>
    </source>
</evidence>
<dbReference type="CDD" id="cd06974">
    <property type="entry name" value="TerD_like"/>
    <property type="match status" value="1"/>
</dbReference>
<dbReference type="InterPro" id="IPR014044">
    <property type="entry name" value="CAP_dom"/>
</dbReference>
<name>A0A7D6VCP3_9NOCA</name>
<feature type="domain" description="SCP" evidence="1">
    <location>
        <begin position="217"/>
        <end position="321"/>
    </location>
</feature>
<dbReference type="Pfam" id="PF02342">
    <property type="entry name" value="TerD"/>
    <property type="match status" value="1"/>
</dbReference>
<dbReference type="CDD" id="cd05379">
    <property type="entry name" value="CAP_bacterial"/>
    <property type="match status" value="1"/>
</dbReference>
<evidence type="ECO:0000259" key="1">
    <source>
        <dbReference type="Pfam" id="PF00188"/>
    </source>
</evidence>
<dbReference type="EMBL" id="CP059399">
    <property type="protein sequence ID" value="QLY31833.1"/>
    <property type="molecule type" value="Genomic_DNA"/>
</dbReference>
<dbReference type="AlphaFoldDB" id="A0A7D6VCP3"/>
<dbReference type="InterPro" id="IPR003325">
    <property type="entry name" value="TerD"/>
</dbReference>
<accession>A0A7D6VCP3</accession>
<dbReference type="Gene3D" id="2.60.60.30">
    <property type="entry name" value="sav2460 like domains"/>
    <property type="match status" value="1"/>
</dbReference>
<dbReference type="PANTHER" id="PTHR31157:SF1">
    <property type="entry name" value="SCP DOMAIN-CONTAINING PROTEIN"/>
    <property type="match status" value="1"/>
</dbReference>
<dbReference type="Proteomes" id="UP000515512">
    <property type="component" value="Chromosome"/>
</dbReference>
<dbReference type="InterPro" id="IPR035940">
    <property type="entry name" value="CAP_sf"/>
</dbReference>
<dbReference type="PANTHER" id="PTHR31157">
    <property type="entry name" value="SCP DOMAIN-CONTAINING PROTEIN"/>
    <property type="match status" value="1"/>
</dbReference>
<evidence type="ECO:0000313" key="3">
    <source>
        <dbReference type="EMBL" id="QLY31833.1"/>
    </source>
</evidence>
<gene>
    <name evidence="3" type="ORF">H0264_05855</name>
</gene>
<feature type="domain" description="TerD" evidence="2">
    <location>
        <begin position="113"/>
        <end position="148"/>
    </location>
</feature>
<dbReference type="Pfam" id="PF00188">
    <property type="entry name" value="CAP"/>
    <property type="match status" value="1"/>
</dbReference>
<dbReference type="Gene3D" id="3.40.33.10">
    <property type="entry name" value="CAP"/>
    <property type="match status" value="1"/>
</dbReference>
<reference evidence="3 4" key="1">
    <citation type="submission" date="2020-07" db="EMBL/GenBank/DDBJ databases">
        <authorList>
            <person name="Zhuang K."/>
            <person name="Ran Y."/>
        </authorList>
    </citation>
    <scope>NUCLEOTIDE SEQUENCE [LARGE SCALE GENOMIC DNA]</scope>
    <source>
        <strain evidence="3 4">WCH-YHL-001</strain>
    </source>
</reference>
<dbReference type="KEGG" id="nhu:H0264_05855"/>
<organism evidence="3 4">
    <name type="scientific">Nocardia huaxiensis</name>
    <dbReference type="NCBI Taxonomy" id="2755382"/>
    <lineage>
        <taxon>Bacteria</taxon>
        <taxon>Bacillati</taxon>
        <taxon>Actinomycetota</taxon>
        <taxon>Actinomycetes</taxon>
        <taxon>Mycobacteriales</taxon>
        <taxon>Nocardiaceae</taxon>
        <taxon>Nocardia</taxon>
    </lineage>
</organism>
<protein>
    <submittedName>
        <fullName evidence="3">TerD family protein</fullName>
    </submittedName>
</protein>
<evidence type="ECO:0000259" key="2">
    <source>
        <dbReference type="Pfam" id="PF02342"/>
    </source>
</evidence>
<sequence length="331" mass="34901">MRELTPGGVLPLPDGTLTMRAPVTFDLSVIITGDSGRVDGDADFVFYNQPDAPGVRLRGSVVTVERNLLRAGATRLTLVAGPAQHAISPGQLELSVGGRGLELRFTAPPSPGVRALLLAEVYRRSGEWRLRALGQGYADGLAGIARDYGVEVIEDSAPPAAPPPRAGLPAGATPHAVPFAAATRAADPYAANPRSAAQRAAAAGGTPISADVSEVIARTNAERARHGLRPLASDVRLSAVARAHSGDMLARGYFSHTGLDGRQPWDRTKDAGIDYRGIAENIAWGQRSAEEVVDGWMNSPGHRANILAPDFTHIGVGRVGDHWTQLFGLTW</sequence>
<keyword evidence="4" id="KW-1185">Reference proteome</keyword>
<proteinExistence type="predicted"/>